<keyword evidence="3" id="KW-1185">Reference proteome</keyword>
<comment type="caution">
    <text evidence="2">The sequence shown here is derived from an EMBL/GenBank/DDBJ whole genome shotgun (WGS) entry which is preliminary data.</text>
</comment>
<reference evidence="3" key="1">
    <citation type="journal article" date="2019" name="Int. J. Syst. Evol. Microbiol.">
        <title>The Global Catalogue of Microorganisms (GCM) 10K type strain sequencing project: providing services to taxonomists for standard genome sequencing and annotation.</title>
        <authorList>
            <consortium name="The Broad Institute Genomics Platform"/>
            <consortium name="The Broad Institute Genome Sequencing Center for Infectious Disease"/>
            <person name="Wu L."/>
            <person name="Ma J."/>
        </authorList>
    </citation>
    <scope>NUCLEOTIDE SEQUENCE [LARGE SCALE GENOMIC DNA]</scope>
    <source>
        <strain evidence="3">NBRC 102520</strain>
    </source>
</reference>
<accession>A0ABQ6B4K2</accession>
<evidence type="ECO:0000256" key="1">
    <source>
        <dbReference type="SAM" id="Phobius"/>
    </source>
</evidence>
<keyword evidence="1" id="KW-1133">Transmembrane helix</keyword>
<keyword evidence="1" id="KW-0472">Membrane</keyword>
<evidence type="ECO:0000313" key="3">
    <source>
        <dbReference type="Proteomes" id="UP001156905"/>
    </source>
</evidence>
<evidence type="ECO:0000313" key="2">
    <source>
        <dbReference type="EMBL" id="GLR89008.1"/>
    </source>
</evidence>
<feature type="transmembrane region" description="Helical" evidence="1">
    <location>
        <begin position="48"/>
        <end position="70"/>
    </location>
</feature>
<feature type="transmembrane region" description="Helical" evidence="1">
    <location>
        <begin position="108"/>
        <end position="132"/>
    </location>
</feature>
<gene>
    <name evidence="2" type="ORF">GCM10007857_57210</name>
</gene>
<sequence length="493" mass="54411">MPAAEVSRGALIASIALGVVTGLLWLLLLDGAVDPGHSDPAGDALGRAYAAIMVNVLWSLLTIMTAIASLKGSAPRLAKASVLVIVPISGWVALTAMALLAQSDLPPFRWPIVILAAVPPLAVGWCFLVLLGRGRMSRIASGALPVAILAVCLLIEPLSRMRNATEDAEDARRAKYDEDIARVPADAAMWDWTPFLDTQNNDRRVKVIDSIRRLDQRQTQAETMLDRGDFPLGNLGYFDLDPTPALCEKARRLLRKRVEPLMLKTPNSRPYSDIALQVSDAVAAMSWLVGYDCSCDVEAMAWEAMAKDYVRPNYTIHELAELRDPGRLGRTLRERPERFSMLGPKSHLKAWLKFTDDKSLRDQALAGARKLDRRMDEAVEILSEHDPGMRYTLLQYLGELDLEATVPLCTNALSELHHEIAEVYRPGPNDEPPPYSELLERLGRTEPLRALIWLARNGCAADAELKGATALVNAYRESPGRAEMLATLTQLQR</sequence>
<keyword evidence="1" id="KW-0812">Transmembrane</keyword>
<feature type="transmembrane region" description="Helical" evidence="1">
    <location>
        <begin position="139"/>
        <end position="158"/>
    </location>
</feature>
<protein>
    <recommendedName>
        <fullName evidence="4">HEAT repeat domain-containing protein</fullName>
    </recommendedName>
</protein>
<proteinExistence type="predicted"/>
<organism evidence="2 3">
    <name type="scientific">Bradyrhizobium iriomotense</name>
    <dbReference type="NCBI Taxonomy" id="441950"/>
    <lineage>
        <taxon>Bacteria</taxon>
        <taxon>Pseudomonadati</taxon>
        <taxon>Pseudomonadota</taxon>
        <taxon>Alphaproteobacteria</taxon>
        <taxon>Hyphomicrobiales</taxon>
        <taxon>Nitrobacteraceae</taxon>
        <taxon>Bradyrhizobium</taxon>
    </lineage>
</organism>
<dbReference type="Proteomes" id="UP001156905">
    <property type="component" value="Unassembled WGS sequence"/>
</dbReference>
<name>A0ABQ6B4K2_9BRAD</name>
<evidence type="ECO:0008006" key="4">
    <source>
        <dbReference type="Google" id="ProtNLM"/>
    </source>
</evidence>
<dbReference type="RefSeq" id="WP_284270893.1">
    <property type="nucleotide sequence ID" value="NZ_BSOW01000022.1"/>
</dbReference>
<feature type="transmembrane region" description="Helical" evidence="1">
    <location>
        <begin position="82"/>
        <end position="102"/>
    </location>
</feature>
<dbReference type="EMBL" id="BSOW01000022">
    <property type="protein sequence ID" value="GLR89008.1"/>
    <property type="molecule type" value="Genomic_DNA"/>
</dbReference>
<feature type="transmembrane region" description="Helical" evidence="1">
    <location>
        <begin position="9"/>
        <end position="28"/>
    </location>
</feature>